<accession>A0A7Z2ZSK7</accession>
<dbReference type="PROSITE" id="PS50931">
    <property type="entry name" value="HTH_LYSR"/>
    <property type="match status" value="1"/>
</dbReference>
<dbReference type="NCBIfam" id="NF008416">
    <property type="entry name" value="PRK11242.1"/>
    <property type="match status" value="1"/>
</dbReference>
<protein>
    <submittedName>
        <fullName evidence="6">Transcriptional regulator CynR</fullName>
    </submittedName>
</protein>
<keyword evidence="7" id="KW-1185">Reference proteome</keyword>
<dbReference type="EMBL" id="CP051685">
    <property type="protein sequence ID" value="QJD99066.1"/>
    <property type="molecule type" value="Genomic_DNA"/>
</dbReference>
<dbReference type="InterPro" id="IPR000847">
    <property type="entry name" value="LysR_HTH_N"/>
</dbReference>
<dbReference type="Proteomes" id="UP000502415">
    <property type="component" value="Chromosome"/>
</dbReference>
<dbReference type="PRINTS" id="PR00039">
    <property type="entry name" value="HTHLYSR"/>
</dbReference>
<dbReference type="FunFam" id="1.10.10.10:FF:000001">
    <property type="entry name" value="LysR family transcriptional regulator"/>
    <property type="match status" value="1"/>
</dbReference>
<dbReference type="InterPro" id="IPR036388">
    <property type="entry name" value="WH-like_DNA-bd_sf"/>
</dbReference>
<organism evidence="6 7">
    <name type="scientific">Massilia forsythiae</name>
    <dbReference type="NCBI Taxonomy" id="2728020"/>
    <lineage>
        <taxon>Bacteria</taxon>
        <taxon>Pseudomonadati</taxon>
        <taxon>Pseudomonadota</taxon>
        <taxon>Betaproteobacteria</taxon>
        <taxon>Burkholderiales</taxon>
        <taxon>Oxalobacteraceae</taxon>
        <taxon>Telluria group</taxon>
        <taxon>Massilia</taxon>
    </lineage>
</organism>
<gene>
    <name evidence="6" type="primary">cynR</name>
    <name evidence="6" type="ORF">HH212_02635</name>
</gene>
<evidence type="ECO:0000256" key="4">
    <source>
        <dbReference type="ARBA" id="ARBA00023163"/>
    </source>
</evidence>
<dbReference type="KEGG" id="mfy:HH212_02635"/>
<dbReference type="Gene3D" id="3.40.190.290">
    <property type="match status" value="1"/>
</dbReference>
<dbReference type="Pfam" id="PF03466">
    <property type="entry name" value="LysR_substrate"/>
    <property type="match status" value="1"/>
</dbReference>
<evidence type="ECO:0000256" key="3">
    <source>
        <dbReference type="ARBA" id="ARBA00023125"/>
    </source>
</evidence>
<keyword evidence="2" id="KW-0805">Transcription regulation</keyword>
<keyword evidence="3" id="KW-0238">DNA-binding</keyword>
<dbReference type="Pfam" id="PF00126">
    <property type="entry name" value="HTH_1"/>
    <property type="match status" value="1"/>
</dbReference>
<evidence type="ECO:0000259" key="5">
    <source>
        <dbReference type="PROSITE" id="PS50931"/>
    </source>
</evidence>
<reference evidence="6 7" key="1">
    <citation type="submission" date="2020-04" db="EMBL/GenBank/DDBJ databases">
        <title>Genome sequencing of novel species.</title>
        <authorList>
            <person name="Heo J."/>
            <person name="Kim S.-J."/>
            <person name="Kim J.-S."/>
            <person name="Hong S.-B."/>
            <person name="Kwon S.-W."/>
        </authorList>
    </citation>
    <scope>NUCLEOTIDE SEQUENCE [LARGE SCALE GENOMIC DNA]</scope>
    <source>
        <strain evidence="6 7">GN2-R2</strain>
    </source>
</reference>
<dbReference type="RefSeq" id="WP_169433963.1">
    <property type="nucleotide sequence ID" value="NZ_CP051685.1"/>
</dbReference>
<dbReference type="GO" id="GO:0003677">
    <property type="term" value="F:DNA binding"/>
    <property type="evidence" value="ECO:0007669"/>
    <property type="project" value="UniProtKB-KW"/>
</dbReference>
<evidence type="ECO:0000256" key="1">
    <source>
        <dbReference type="ARBA" id="ARBA00009437"/>
    </source>
</evidence>
<name>A0A7Z2ZSK7_9BURK</name>
<feature type="domain" description="HTH lysR-type" evidence="5">
    <location>
        <begin position="1"/>
        <end position="58"/>
    </location>
</feature>
<proteinExistence type="inferred from homology"/>
<evidence type="ECO:0000313" key="7">
    <source>
        <dbReference type="Proteomes" id="UP000502415"/>
    </source>
</evidence>
<evidence type="ECO:0000313" key="6">
    <source>
        <dbReference type="EMBL" id="QJD99066.1"/>
    </source>
</evidence>
<comment type="similarity">
    <text evidence="1">Belongs to the LysR transcriptional regulatory family.</text>
</comment>
<dbReference type="SUPFAM" id="SSF53850">
    <property type="entry name" value="Periplasmic binding protein-like II"/>
    <property type="match status" value="1"/>
</dbReference>
<dbReference type="InterPro" id="IPR005119">
    <property type="entry name" value="LysR_subst-bd"/>
</dbReference>
<keyword evidence="4" id="KW-0804">Transcription</keyword>
<dbReference type="InterPro" id="IPR050950">
    <property type="entry name" value="HTH-type_LysR_regulators"/>
</dbReference>
<dbReference type="Gene3D" id="1.10.10.10">
    <property type="entry name" value="Winged helix-like DNA-binding domain superfamily/Winged helix DNA-binding domain"/>
    <property type="match status" value="1"/>
</dbReference>
<dbReference type="GO" id="GO:0003700">
    <property type="term" value="F:DNA-binding transcription factor activity"/>
    <property type="evidence" value="ECO:0007669"/>
    <property type="project" value="InterPro"/>
</dbReference>
<evidence type="ECO:0000256" key="2">
    <source>
        <dbReference type="ARBA" id="ARBA00023015"/>
    </source>
</evidence>
<sequence length="295" mass="32122">MELRALKYLIAVAEHGNFTRAAEALHVSQPALSQQILQMEDRLRTVLLDRSGRTIKVTDAGQAYIAHARRALFELESGRRAIHDVRDLSRGAVRLAMTPTFTAYLIGPLVAAFHARFPAITVNVLEMSMDTIAAAIEADEVDLGIAFELGRCADIDSLPLFTEKLSVVVADNHPWAGRAALDVGSLADGELALLTKDFVTRTHVDNYLQAFEVAPKVAVEVNTISALVEIVRHSKLLTILPEAIAGQAAGLCNLPLAPPPPPRTVMLLRRKGAYQSAATRALADVIEREAVHWIF</sequence>
<dbReference type="GO" id="GO:0005829">
    <property type="term" value="C:cytosol"/>
    <property type="evidence" value="ECO:0007669"/>
    <property type="project" value="TreeGrafter"/>
</dbReference>
<dbReference type="PANTHER" id="PTHR30419">
    <property type="entry name" value="HTH-TYPE TRANSCRIPTIONAL REGULATOR YBHD"/>
    <property type="match status" value="1"/>
</dbReference>
<dbReference type="InterPro" id="IPR036390">
    <property type="entry name" value="WH_DNA-bd_sf"/>
</dbReference>
<dbReference type="SUPFAM" id="SSF46785">
    <property type="entry name" value="Winged helix' DNA-binding domain"/>
    <property type="match status" value="1"/>
</dbReference>
<dbReference type="AlphaFoldDB" id="A0A7Z2ZSK7"/>